<feature type="region of interest" description="Disordered" evidence="1">
    <location>
        <begin position="150"/>
        <end position="175"/>
    </location>
</feature>
<evidence type="ECO:0000313" key="2">
    <source>
        <dbReference type="EMBL" id="CAK0817447.1"/>
    </source>
</evidence>
<keyword evidence="3" id="KW-1185">Reference proteome</keyword>
<dbReference type="Proteomes" id="UP001189429">
    <property type="component" value="Unassembled WGS sequence"/>
</dbReference>
<accession>A0ABN9RFD1</accession>
<comment type="caution">
    <text evidence="2">The sequence shown here is derived from an EMBL/GenBank/DDBJ whole genome shotgun (WGS) entry which is preliminary data.</text>
</comment>
<proteinExistence type="predicted"/>
<protein>
    <submittedName>
        <fullName evidence="2">Uncharacterized protein</fullName>
    </submittedName>
</protein>
<evidence type="ECO:0000256" key="1">
    <source>
        <dbReference type="SAM" id="MobiDB-lite"/>
    </source>
</evidence>
<feature type="region of interest" description="Disordered" evidence="1">
    <location>
        <begin position="69"/>
        <end position="114"/>
    </location>
</feature>
<reference evidence="2" key="1">
    <citation type="submission" date="2023-10" db="EMBL/GenBank/DDBJ databases">
        <authorList>
            <person name="Chen Y."/>
            <person name="Shah S."/>
            <person name="Dougan E. K."/>
            <person name="Thang M."/>
            <person name="Chan C."/>
        </authorList>
    </citation>
    <scope>NUCLEOTIDE SEQUENCE [LARGE SCALE GENOMIC DNA]</scope>
</reference>
<gene>
    <name evidence="2" type="ORF">PCOR1329_LOCUS20072</name>
</gene>
<dbReference type="EMBL" id="CAUYUJ010006469">
    <property type="protein sequence ID" value="CAK0817447.1"/>
    <property type="molecule type" value="Genomic_DNA"/>
</dbReference>
<sequence>MGYGGEFSLGDEVDVRGWRGVRAGPKDMLALDGLCCVHCWLAKPESVPDLVRSERYRWAAGAGDAVDGAATPPAAAAPAAEAVEAVAPRAERGQMGPSDEALRESLGLETDETTAKKDIDTAADISTLWVDYDNQGERYKSWRDMIRESSQEAFPDTPLEGPGAKPDAVASRTCG</sequence>
<organism evidence="2 3">
    <name type="scientific">Prorocentrum cordatum</name>
    <dbReference type="NCBI Taxonomy" id="2364126"/>
    <lineage>
        <taxon>Eukaryota</taxon>
        <taxon>Sar</taxon>
        <taxon>Alveolata</taxon>
        <taxon>Dinophyceae</taxon>
        <taxon>Prorocentrales</taxon>
        <taxon>Prorocentraceae</taxon>
        <taxon>Prorocentrum</taxon>
    </lineage>
</organism>
<evidence type="ECO:0000313" key="3">
    <source>
        <dbReference type="Proteomes" id="UP001189429"/>
    </source>
</evidence>
<feature type="compositionally biased region" description="Low complexity" evidence="1">
    <location>
        <begin position="69"/>
        <end position="88"/>
    </location>
</feature>
<name>A0ABN9RFD1_9DINO</name>